<dbReference type="PANTHER" id="PTHR40396">
    <property type="entry name" value="ATPASE-LIKE PROTEIN"/>
    <property type="match status" value="1"/>
</dbReference>
<dbReference type="KEGG" id="daur:Daura_46410"/>
<evidence type="ECO:0000313" key="2">
    <source>
        <dbReference type="EMBL" id="UWZ53855.1"/>
    </source>
</evidence>
<reference evidence="2" key="1">
    <citation type="submission" date="2021-04" db="EMBL/GenBank/DDBJ databases">
        <title>Dactylosporangium aurantiacum NRRL B-8018 full assembly.</title>
        <authorList>
            <person name="Hartkoorn R.C."/>
            <person name="Beaudoing E."/>
            <person name="Hot D."/>
        </authorList>
    </citation>
    <scope>NUCLEOTIDE SEQUENCE</scope>
    <source>
        <strain evidence="2">NRRL B-8018</strain>
    </source>
</reference>
<dbReference type="GO" id="GO:0016887">
    <property type="term" value="F:ATP hydrolysis activity"/>
    <property type="evidence" value="ECO:0007669"/>
    <property type="project" value="InterPro"/>
</dbReference>
<name>A0A9Q9IGM4_9ACTN</name>
<dbReference type="InterPro" id="IPR003959">
    <property type="entry name" value="ATPase_AAA_core"/>
</dbReference>
<dbReference type="Pfam" id="PF13304">
    <property type="entry name" value="AAA_21"/>
    <property type="match status" value="1"/>
</dbReference>
<proteinExistence type="predicted"/>
<dbReference type="Proteomes" id="UP001058003">
    <property type="component" value="Chromosome"/>
</dbReference>
<keyword evidence="3" id="KW-1185">Reference proteome</keyword>
<dbReference type="InterPro" id="IPR027417">
    <property type="entry name" value="P-loop_NTPase"/>
</dbReference>
<accession>A0A9Q9IGM4</accession>
<keyword evidence="2" id="KW-0067">ATP-binding</keyword>
<evidence type="ECO:0000313" key="3">
    <source>
        <dbReference type="Proteomes" id="UP001058003"/>
    </source>
</evidence>
<dbReference type="Gene3D" id="3.40.50.300">
    <property type="entry name" value="P-loop containing nucleotide triphosphate hydrolases"/>
    <property type="match status" value="1"/>
</dbReference>
<dbReference type="OrthoDB" id="9809324at2"/>
<keyword evidence="2" id="KW-0547">Nucleotide-binding</keyword>
<dbReference type="AlphaFoldDB" id="A0A9Q9IGM4"/>
<dbReference type="EMBL" id="CP073767">
    <property type="protein sequence ID" value="UWZ53855.1"/>
    <property type="molecule type" value="Genomic_DNA"/>
</dbReference>
<dbReference type="GO" id="GO:0005524">
    <property type="term" value="F:ATP binding"/>
    <property type="evidence" value="ECO:0007669"/>
    <property type="project" value="UniProtKB-KW"/>
</dbReference>
<organism evidence="2 3">
    <name type="scientific">Dactylosporangium aurantiacum</name>
    <dbReference type="NCBI Taxonomy" id="35754"/>
    <lineage>
        <taxon>Bacteria</taxon>
        <taxon>Bacillati</taxon>
        <taxon>Actinomycetota</taxon>
        <taxon>Actinomycetes</taxon>
        <taxon>Micromonosporales</taxon>
        <taxon>Micromonosporaceae</taxon>
        <taxon>Dactylosporangium</taxon>
    </lineage>
</organism>
<feature type="domain" description="ATPase AAA-type core" evidence="1">
    <location>
        <begin position="40"/>
        <end position="357"/>
    </location>
</feature>
<gene>
    <name evidence="2" type="ORF">Daura_46410</name>
</gene>
<dbReference type="PANTHER" id="PTHR40396:SF1">
    <property type="entry name" value="ATPASE AAA-TYPE CORE DOMAIN-CONTAINING PROTEIN"/>
    <property type="match status" value="1"/>
</dbReference>
<protein>
    <submittedName>
        <fullName evidence="2">ATP-binding protein</fullName>
    </submittedName>
</protein>
<dbReference type="SUPFAM" id="SSF52540">
    <property type="entry name" value="P-loop containing nucleoside triphosphate hydrolases"/>
    <property type="match status" value="1"/>
</dbReference>
<sequence>MLQSFRFANHRSFADEQQLNLTPIYDSGDERAESRPSVLVTGIFGANASGKSNAIHAFQFMRRMVTSSDRAVEPGLAISIPREPFKLSIDIARTPSRYVVDLSLDGVRHTYGFTINDEGIVEEWLFHYPLKKKRRVFERDGENFVWGEESRKQSDLERISNITAPTALFISTVARFNRRASLDDQVHQPLHDVYRWFFRSRVRTRPDLPLRNFASIWSDLGSSRDVIVDLMRAADVGIVDVAVQTETQDSLFDVEEFLSDSTTNTTQVRRRLLFTHKGPSGDGILSLENESTGTRRLLDLAYVAASVLRIGGIMMVDEIDSSLHPILTAKLIGLFRSPASNPRLAQLVFSSHDATLLGTLDAEEVLGRDEIWFTEKSDDGTSTLYPLADFKPRREGENRQRRYLNGNYGGVPEISTYLFEKALASRMSEVVEGSDGA</sequence>
<dbReference type="RefSeq" id="WP_081971822.1">
    <property type="nucleotide sequence ID" value="NZ_CP073767.1"/>
</dbReference>
<evidence type="ECO:0000259" key="1">
    <source>
        <dbReference type="Pfam" id="PF13304"/>
    </source>
</evidence>